<dbReference type="GO" id="GO:0005634">
    <property type="term" value="C:nucleus"/>
    <property type="evidence" value="ECO:0007669"/>
    <property type="project" value="TreeGrafter"/>
</dbReference>
<evidence type="ECO:0000256" key="3">
    <source>
        <dbReference type="ARBA" id="ARBA00022670"/>
    </source>
</evidence>
<keyword evidence="3 7" id="KW-0645">Protease</keyword>
<feature type="region of interest" description="Disordered" evidence="8">
    <location>
        <begin position="408"/>
        <end position="464"/>
    </location>
</feature>
<accession>A0A8W8KCG2</accession>
<dbReference type="GO" id="GO:0006508">
    <property type="term" value="P:proteolysis"/>
    <property type="evidence" value="ECO:0007669"/>
    <property type="project" value="UniProtKB-KW"/>
</dbReference>
<dbReference type="InterPro" id="IPR028889">
    <property type="entry name" value="USP"/>
</dbReference>
<evidence type="ECO:0000313" key="10">
    <source>
        <dbReference type="EnsemblMetazoa" id="G23316.2:cds"/>
    </source>
</evidence>
<evidence type="ECO:0000256" key="7">
    <source>
        <dbReference type="RuleBase" id="RU366025"/>
    </source>
</evidence>
<organism evidence="10 11">
    <name type="scientific">Magallana gigas</name>
    <name type="common">Pacific oyster</name>
    <name type="synonym">Crassostrea gigas</name>
    <dbReference type="NCBI Taxonomy" id="29159"/>
    <lineage>
        <taxon>Eukaryota</taxon>
        <taxon>Metazoa</taxon>
        <taxon>Spiralia</taxon>
        <taxon>Lophotrochozoa</taxon>
        <taxon>Mollusca</taxon>
        <taxon>Bivalvia</taxon>
        <taxon>Autobranchia</taxon>
        <taxon>Pteriomorphia</taxon>
        <taxon>Ostreida</taxon>
        <taxon>Ostreoidea</taxon>
        <taxon>Ostreidae</taxon>
        <taxon>Magallana</taxon>
    </lineage>
</organism>
<comment type="similarity">
    <text evidence="2">Belongs to the peptidase C19 family. USP10 subfamily.</text>
</comment>
<dbReference type="PROSITE" id="PS00973">
    <property type="entry name" value="USP_2"/>
    <property type="match status" value="1"/>
</dbReference>
<feature type="region of interest" description="Disordered" evidence="8">
    <location>
        <begin position="686"/>
        <end position="707"/>
    </location>
</feature>
<feature type="region of interest" description="Disordered" evidence="8">
    <location>
        <begin position="487"/>
        <end position="513"/>
    </location>
</feature>
<feature type="compositionally biased region" description="Polar residues" evidence="8">
    <location>
        <begin position="432"/>
        <end position="456"/>
    </location>
</feature>
<dbReference type="Proteomes" id="UP000005408">
    <property type="component" value="Unassembled WGS sequence"/>
</dbReference>
<feature type="region of interest" description="Disordered" evidence="8">
    <location>
        <begin position="353"/>
        <end position="375"/>
    </location>
</feature>
<feature type="region of interest" description="Disordered" evidence="8">
    <location>
        <begin position="44"/>
        <end position="80"/>
    </location>
</feature>
<evidence type="ECO:0000313" key="11">
    <source>
        <dbReference type="Proteomes" id="UP000005408"/>
    </source>
</evidence>
<keyword evidence="4 7" id="KW-0833">Ubl conjugation pathway</keyword>
<evidence type="ECO:0000256" key="2">
    <source>
        <dbReference type="ARBA" id="ARBA00005427"/>
    </source>
</evidence>
<dbReference type="SUPFAM" id="SSF54001">
    <property type="entry name" value="Cysteine proteinases"/>
    <property type="match status" value="1"/>
</dbReference>
<keyword evidence="11" id="KW-1185">Reference proteome</keyword>
<comment type="catalytic activity">
    <reaction evidence="1 7">
        <text>Thiol-dependent hydrolysis of ester, thioester, amide, peptide and isopeptide bonds formed by the C-terminal Gly of ubiquitin (a 76-residue protein attached to proteins as an intracellular targeting signal).</text>
        <dbReference type="EC" id="3.4.19.12"/>
    </reaction>
</comment>
<evidence type="ECO:0000256" key="8">
    <source>
        <dbReference type="SAM" id="MobiDB-lite"/>
    </source>
</evidence>
<dbReference type="InterPro" id="IPR050164">
    <property type="entry name" value="Peptidase_C19"/>
</dbReference>
<feature type="region of interest" description="Disordered" evidence="8">
    <location>
        <begin position="101"/>
        <end position="149"/>
    </location>
</feature>
<dbReference type="PROSITE" id="PS00972">
    <property type="entry name" value="USP_1"/>
    <property type="match status" value="1"/>
</dbReference>
<dbReference type="EC" id="3.4.19.12" evidence="7"/>
<dbReference type="Gene3D" id="3.90.70.10">
    <property type="entry name" value="Cysteine proteinases"/>
    <property type="match status" value="1"/>
</dbReference>
<dbReference type="PROSITE" id="PS50235">
    <property type="entry name" value="USP_3"/>
    <property type="match status" value="1"/>
</dbReference>
<feature type="region of interest" description="Disordered" evidence="8">
    <location>
        <begin position="239"/>
        <end position="262"/>
    </location>
</feature>
<dbReference type="GO" id="GO:0004843">
    <property type="term" value="F:cysteine-type deubiquitinase activity"/>
    <property type="evidence" value="ECO:0007669"/>
    <property type="project" value="UniProtKB-UniRule"/>
</dbReference>
<feature type="compositionally biased region" description="Polar residues" evidence="8">
    <location>
        <begin position="488"/>
        <end position="506"/>
    </location>
</feature>
<reference evidence="10" key="1">
    <citation type="submission" date="2022-08" db="UniProtKB">
        <authorList>
            <consortium name="EnsemblMetazoa"/>
        </authorList>
    </citation>
    <scope>IDENTIFICATION</scope>
    <source>
        <strain evidence="10">05x7-T-G4-1.051#20</strain>
    </source>
</reference>
<evidence type="ECO:0000259" key="9">
    <source>
        <dbReference type="PROSITE" id="PS50235"/>
    </source>
</evidence>
<dbReference type="GO" id="GO:0005829">
    <property type="term" value="C:cytosol"/>
    <property type="evidence" value="ECO:0007669"/>
    <property type="project" value="TreeGrafter"/>
</dbReference>
<dbReference type="GO" id="GO:0030330">
    <property type="term" value="P:DNA damage response, signal transduction by p53 class mediator"/>
    <property type="evidence" value="ECO:0007669"/>
    <property type="project" value="TreeGrafter"/>
</dbReference>
<feature type="compositionally biased region" description="Polar residues" evidence="8">
    <location>
        <begin position="354"/>
        <end position="375"/>
    </location>
</feature>
<dbReference type="SMR" id="A0A8W8KCG2"/>
<feature type="compositionally biased region" description="Acidic residues" evidence="8">
    <location>
        <begin position="690"/>
        <end position="703"/>
    </location>
</feature>
<evidence type="ECO:0000256" key="5">
    <source>
        <dbReference type="ARBA" id="ARBA00022801"/>
    </source>
</evidence>
<feature type="compositionally biased region" description="Basic and acidic residues" evidence="8">
    <location>
        <begin position="105"/>
        <end position="121"/>
    </location>
</feature>
<dbReference type="GO" id="GO:0016579">
    <property type="term" value="P:protein deubiquitination"/>
    <property type="evidence" value="ECO:0007669"/>
    <property type="project" value="InterPro"/>
</dbReference>
<keyword evidence="5 7" id="KW-0378">Hydrolase</keyword>
<name>A0A8W8KCG2_MAGGI</name>
<dbReference type="InterPro" id="IPR018200">
    <property type="entry name" value="USP_CS"/>
</dbReference>
<keyword evidence="6 7" id="KW-0788">Thiol protease</keyword>
<dbReference type="PANTHER" id="PTHR24006:SF687">
    <property type="entry name" value="UBIQUITIN CARBOXYL-TERMINAL HYDROLASE 10"/>
    <property type="match status" value="1"/>
</dbReference>
<evidence type="ECO:0000256" key="1">
    <source>
        <dbReference type="ARBA" id="ARBA00000707"/>
    </source>
</evidence>
<dbReference type="EnsemblMetazoa" id="G23316.2">
    <property type="protein sequence ID" value="G23316.2:cds"/>
    <property type="gene ID" value="G23316"/>
</dbReference>
<dbReference type="InterPro" id="IPR038765">
    <property type="entry name" value="Papain-like_cys_pep_sf"/>
</dbReference>
<evidence type="ECO:0000256" key="4">
    <source>
        <dbReference type="ARBA" id="ARBA00022786"/>
    </source>
</evidence>
<dbReference type="FunFam" id="3.90.70.10:FF:000092">
    <property type="entry name" value="Ubiquitin carboxyl-terminal hydrolase"/>
    <property type="match status" value="1"/>
</dbReference>
<dbReference type="PANTHER" id="PTHR24006">
    <property type="entry name" value="UBIQUITIN CARBOXYL-TERMINAL HYDROLASE"/>
    <property type="match status" value="1"/>
</dbReference>
<dbReference type="InterPro" id="IPR001394">
    <property type="entry name" value="Peptidase_C19_UCH"/>
</dbReference>
<dbReference type="CDD" id="cd02257">
    <property type="entry name" value="Peptidase_C19"/>
    <property type="match status" value="1"/>
</dbReference>
<sequence length="923" mass="102763">MNTNVQELNFLDVTSLGPEEQQRVNDILFGQRCQIIGKVEFPWGNTDPNRYERGDEGVQSSPSDSAQSVPSLPPADRQTEQTMSSIMFSYDKKSEVENLYTSNSKAKEQSADRYAGKPYERRNKKRRPPDYYQKYDEAAQTKTSLVTDQPEENRPLMWHEEVEQSLPLPDTLVDSAPSVGGKTPHIQINQTEAGSQGHRNYSAHTDRYPQHQNFSANFHGNVSVDQLISKQPEFIPSATTSEKTHNNPSNIPHWQQPTQKPGNVYDSSMKQCSQFNVPVSNHNTVSFQNMPSSMHYSGTCEDSAILAQSASMKPQESRDTSDNVHSVTESQNFNKLPDHFSVMSLQKPLKNVTEVVSDNSSSSHPGSKESLSVNPESISDSLSFVPTVSSQKLSDPVLNEDIEFMGPSLAMDNDSQRSDLDPDQYPVLSKMSGASSEETPKDSSQGPTLPSTSPQSVPEEAAKPKSASWAGLFSNIDPAKQGYVVTTWAPTPSNHTSKPQESSQTEPRVLSAPVDVSEDPLAKSFGDSLSRMKISHVPIGLQPRGLMNRGNWCYINATLQALVSCPPFYNMMKKFPVNAPARKGKSSTPIMDSLVQFVHEFHPCARPTERGRKTLTELVPGAAFEPVNVYNMLQVIEENKSFKLGKQEDAEEFLSYILDGLHEEMTTLIKFANGTPTGPDAVNGLTTDDVSLDESSEDVDPDSWEQVGPKKKSVLTRRANFEKTPLAEIFVGYTRSALYKANSKDSATLQPFFTLQLDIQSDKVHSVKEAMDGLVSRESVSGFTCSKTKAEVDVVRHLTLEELPPVLILHLKFFVYDKDGGSQKLLKNFEYGIDLEITKDLLSPNVRSKYQLHQRSYKLFAVVYHHGKKATGGHYTTAVFHPAINNWIIIDDSLVKHVSVGTVLKNIPGRVPYLLYYRRIDMH</sequence>
<dbReference type="Pfam" id="PF00443">
    <property type="entry name" value="UCH"/>
    <property type="match status" value="1"/>
</dbReference>
<feature type="compositionally biased region" description="Low complexity" evidence="8">
    <location>
        <begin position="58"/>
        <end position="70"/>
    </location>
</feature>
<protein>
    <recommendedName>
        <fullName evidence="7">Ubiquitin carboxyl-terminal hydrolase</fullName>
        <ecNumber evidence="7">3.4.19.12</ecNumber>
    </recommendedName>
</protein>
<dbReference type="GO" id="GO:0010506">
    <property type="term" value="P:regulation of autophagy"/>
    <property type="evidence" value="ECO:0007669"/>
    <property type="project" value="TreeGrafter"/>
</dbReference>
<dbReference type="AlphaFoldDB" id="A0A8W8KCG2"/>
<evidence type="ECO:0000256" key="6">
    <source>
        <dbReference type="ARBA" id="ARBA00022807"/>
    </source>
</evidence>
<feature type="domain" description="USP" evidence="9">
    <location>
        <begin position="544"/>
        <end position="920"/>
    </location>
</feature>
<proteinExistence type="inferred from homology"/>